<dbReference type="Pfam" id="PF03572">
    <property type="entry name" value="Peptidase_S41"/>
    <property type="match status" value="1"/>
</dbReference>
<protein>
    <submittedName>
        <fullName evidence="2">S41 family peptidase</fullName>
        <ecNumber evidence="2">3.4.-.-</ecNumber>
    </submittedName>
</protein>
<keyword evidence="3" id="KW-1185">Reference proteome</keyword>
<dbReference type="PANTHER" id="PTHR32060:SF30">
    <property type="entry name" value="CARBOXY-TERMINAL PROCESSING PROTEASE CTPA"/>
    <property type="match status" value="1"/>
</dbReference>
<sequence length="334" mass="37337">MKLFYLALFLVFILNCSNSKNNISINEKYINEVFQIVEKHSIKRDSIDFDEIKKIAFAELKHSDSLKDCYPIVKSILHNLGDNHSFFLTSEQVNEWQSTSKTNDTNELITFSGKLLKNNIGYLHLKSFISGDSIAIQKYADSLQYKIKSIDNTNLKGWVLDLRKNSGGNCWPMLAGLGPLLGDGICGYFIGNNKTKASWFYNYGKSGVNSKTIVQVSRTPYQLFNSSNPIAILTGPETGSSGEIVVTAFHNKSNTKSFGEPTAGLTTGNTDFELSDGSMIFLATSIYADRQEEAFTNRIPPDEKINFSHYIPLDFTDDPVVKAAVNWIINDSKN</sequence>
<dbReference type="InterPro" id="IPR029045">
    <property type="entry name" value="ClpP/crotonase-like_dom_sf"/>
</dbReference>
<dbReference type="RefSeq" id="WP_388015969.1">
    <property type="nucleotide sequence ID" value="NZ_JBHUDT010000002.1"/>
</dbReference>
<evidence type="ECO:0000313" key="3">
    <source>
        <dbReference type="Proteomes" id="UP001597441"/>
    </source>
</evidence>
<name>A0ABW5JQF0_9FLAO</name>
<comment type="caution">
    <text evidence="2">The sequence shown here is derived from an EMBL/GenBank/DDBJ whole genome shotgun (WGS) entry which is preliminary data.</text>
</comment>
<evidence type="ECO:0000313" key="2">
    <source>
        <dbReference type="EMBL" id="MFD2534771.1"/>
    </source>
</evidence>
<keyword evidence="2" id="KW-0378">Hydrolase</keyword>
<dbReference type="Proteomes" id="UP001597441">
    <property type="component" value="Unassembled WGS sequence"/>
</dbReference>
<accession>A0ABW5JQF0</accession>
<proteinExistence type="predicted"/>
<dbReference type="CDD" id="cd06567">
    <property type="entry name" value="Peptidase_S41"/>
    <property type="match status" value="1"/>
</dbReference>
<reference evidence="3" key="1">
    <citation type="journal article" date="2019" name="Int. J. Syst. Evol. Microbiol.">
        <title>The Global Catalogue of Microorganisms (GCM) 10K type strain sequencing project: providing services to taxonomists for standard genome sequencing and annotation.</title>
        <authorList>
            <consortium name="The Broad Institute Genomics Platform"/>
            <consortium name="The Broad Institute Genome Sequencing Center for Infectious Disease"/>
            <person name="Wu L."/>
            <person name="Ma J."/>
        </authorList>
    </citation>
    <scope>NUCLEOTIDE SEQUENCE [LARGE SCALE GENOMIC DNA]</scope>
    <source>
        <strain evidence="3">KCTC 42903</strain>
    </source>
</reference>
<evidence type="ECO:0000259" key="1">
    <source>
        <dbReference type="SMART" id="SM00245"/>
    </source>
</evidence>
<dbReference type="SMART" id="SM00245">
    <property type="entry name" value="TSPc"/>
    <property type="match status" value="1"/>
</dbReference>
<organism evidence="2 3">
    <name type="scientific">Gelatiniphilus marinus</name>
    <dbReference type="NCBI Taxonomy" id="1759464"/>
    <lineage>
        <taxon>Bacteria</taxon>
        <taxon>Pseudomonadati</taxon>
        <taxon>Bacteroidota</taxon>
        <taxon>Flavobacteriia</taxon>
        <taxon>Flavobacteriales</taxon>
        <taxon>Flavobacteriaceae</taxon>
        <taxon>Gelatiniphilus</taxon>
    </lineage>
</organism>
<gene>
    <name evidence="2" type="ORF">ACFSQS_06605</name>
</gene>
<dbReference type="PANTHER" id="PTHR32060">
    <property type="entry name" value="TAIL-SPECIFIC PROTEASE"/>
    <property type="match status" value="1"/>
</dbReference>
<dbReference type="GO" id="GO:0016787">
    <property type="term" value="F:hydrolase activity"/>
    <property type="evidence" value="ECO:0007669"/>
    <property type="project" value="UniProtKB-KW"/>
</dbReference>
<dbReference type="InterPro" id="IPR005151">
    <property type="entry name" value="Tail-specific_protease"/>
</dbReference>
<feature type="domain" description="Tail specific protease" evidence="1">
    <location>
        <begin position="81"/>
        <end position="306"/>
    </location>
</feature>
<dbReference type="SUPFAM" id="SSF52096">
    <property type="entry name" value="ClpP/crotonase"/>
    <property type="match status" value="1"/>
</dbReference>
<dbReference type="EC" id="3.4.-.-" evidence="2"/>
<dbReference type="Gene3D" id="3.90.226.10">
    <property type="entry name" value="2-enoyl-CoA Hydratase, Chain A, domain 1"/>
    <property type="match status" value="1"/>
</dbReference>
<dbReference type="EMBL" id="JBHULK010000002">
    <property type="protein sequence ID" value="MFD2534771.1"/>
    <property type="molecule type" value="Genomic_DNA"/>
</dbReference>